<protein>
    <submittedName>
        <fullName evidence="4">Carbohydrate-binding protein</fullName>
    </submittedName>
</protein>
<dbReference type="InterPro" id="IPR003305">
    <property type="entry name" value="CenC_carb-bd"/>
</dbReference>
<name>A0A2I0CM70_9PSED</name>
<dbReference type="Pfam" id="PF02018">
    <property type="entry name" value="CBM_4_9"/>
    <property type="match status" value="1"/>
</dbReference>
<comment type="caution">
    <text evidence="4">The sequence shown here is derived from an EMBL/GenBank/DDBJ whole genome shotgun (WGS) entry which is preliminary data.</text>
</comment>
<keyword evidence="1" id="KW-0378">Hydrolase</keyword>
<dbReference type="Gene3D" id="3.40.390.10">
    <property type="entry name" value="Collagenase (Catalytic Domain)"/>
    <property type="match status" value="1"/>
</dbReference>
<feature type="signal peptide" evidence="2">
    <location>
        <begin position="1"/>
        <end position="21"/>
    </location>
</feature>
<dbReference type="InterPro" id="IPR008979">
    <property type="entry name" value="Galactose-bd-like_sf"/>
</dbReference>
<evidence type="ECO:0000256" key="2">
    <source>
        <dbReference type="SAM" id="SignalP"/>
    </source>
</evidence>
<dbReference type="Proteomes" id="UP000242861">
    <property type="component" value="Unassembled WGS sequence"/>
</dbReference>
<dbReference type="RefSeq" id="WP_101194005.1">
    <property type="nucleotide sequence ID" value="NZ_PIYS01000027.1"/>
</dbReference>
<dbReference type="SUPFAM" id="SSF49785">
    <property type="entry name" value="Galactose-binding domain-like"/>
    <property type="match status" value="2"/>
</dbReference>
<dbReference type="EMBL" id="PIYS01000027">
    <property type="protein sequence ID" value="PKF70245.1"/>
    <property type="molecule type" value="Genomic_DNA"/>
</dbReference>
<proteinExistence type="predicted"/>
<dbReference type="SUPFAM" id="SSF55486">
    <property type="entry name" value="Metalloproteases ('zincins'), catalytic domain"/>
    <property type="match status" value="1"/>
</dbReference>
<evidence type="ECO:0000259" key="3">
    <source>
        <dbReference type="Pfam" id="PF02018"/>
    </source>
</evidence>
<feature type="domain" description="CBM-cenC" evidence="3">
    <location>
        <begin position="456"/>
        <end position="576"/>
    </location>
</feature>
<dbReference type="GO" id="GO:0016798">
    <property type="term" value="F:hydrolase activity, acting on glycosyl bonds"/>
    <property type="evidence" value="ECO:0007669"/>
    <property type="project" value="InterPro"/>
</dbReference>
<dbReference type="GO" id="GO:0008237">
    <property type="term" value="F:metallopeptidase activity"/>
    <property type="evidence" value="ECO:0007669"/>
    <property type="project" value="InterPro"/>
</dbReference>
<dbReference type="AlphaFoldDB" id="A0A2I0CM70"/>
<feature type="chain" id="PRO_5014177790" evidence="2">
    <location>
        <begin position="22"/>
        <end position="596"/>
    </location>
</feature>
<dbReference type="Gene3D" id="2.60.120.260">
    <property type="entry name" value="Galactose-binding domain-like"/>
    <property type="match status" value="2"/>
</dbReference>
<gene>
    <name evidence="4" type="ORF">CW360_13140</name>
</gene>
<evidence type="ECO:0000256" key="1">
    <source>
        <dbReference type="ARBA" id="ARBA00022801"/>
    </source>
</evidence>
<evidence type="ECO:0000313" key="4">
    <source>
        <dbReference type="EMBL" id="PKF70245.1"/>
    </source>
</evidence>
<organism evidence="4 5">
    <name type="scientific">Pseudomonas fluvialis</name>
    <dbReference type="NCBI Taxonomy" id="1793966"/>
    <lineage>
        <taxon>Bacteria</taxon>
        <taxon>Pseudomonadati</taxon>
        <taxon>Pseudomonadota</taxon>
        <taxon>Gammaproteobacteria</taxon>
        <taxon>Pseudomonadales</taxon>
        <taxon>Pseudomonadaceae</taxon>
        <taxon>Pseudomonas</taxon>
    </lineage>
</organism>
<dbReference type="Pfam" id="PF13582">
    <property type="entry name" value="Reprolysin_3"/>
    <property type="match status" value="1"/>
</dbReference>
<dbReference type="InterPro" id="IPR024079">
    <property type="entry name" value="MetalloPept_cat_dom_sf"/>
</dbReference>
<sequence length="596" mass="65177">MNKTQWLSALALAMAAHSAQANPQIVDIMVLYTKDAQALPNGRDIDARIASYIEYANNAYAKSGANLRLRLVHKQLLDWADYYDVSSSNLNKFTYDSRVQRLREQYGADLVQLVNRTTQGQGYGVCGIAWMGSGSKNSDRFNNGAKEMAYGLTGVDCSLSTFAHEAGHNMGLRHSYEQDQQEGYYSNNGHSGTHEWSRGYGVQGQYSTIMAYPQVFGARRQAPVFSNPQLSDSDCSNRPCGEHERADAVRALNAMAAQIAAFRATQVPVTGNPGGTTPPPAELPWCSKPALKSLVGNGEFNNGEGWRSLFGQGRLSLVNVALNCRDNALQMETQGFDALVTPVGALNRGSQYRLRAKAMLKARDSRENVRLAILQELNDGRLSYSAEQSVSLSLTGNEFSRLERNFTFQPAADARSTYVALWSDSGSSLLIDEVELVEAQAATPPVPPFPSQLSWSFENGIDGWSGFHSKIRASSYARSGKRALEAYQRQYEGSGASISLLGQVQPGARYQLSVDLAIGRSSGSSAVAYAYLYVEDSQGRGQHLSLGQRATRAGQWSTLAQEVQLPAGTLRRAELLILGTQRSQSLFIDNVSLRKR</sequence>
<accession>A0A2I0CM70</accession>
<reference evidence="5" key="1">
    <citation type="submission" date="2017-12" db="EMBL/GenBank/DDBJ databases">
        <authorList>
            <person name="Yu X.-Y."/>
        </authorList>
    </citation>
    <scope>NUCLEOTIDE SEQUENCE [LARGE SCALE GENOMIC DNA]</scope>
    <source>
        <strain evidence="5">ZYSR67-Z</strain>
    </source>
</reference>
<evidence type="ECO:0000313" key="5">
    <source>
        <dbReference type="Proteomes" id="UP000242861"/>
    </source>
</evidence>
<keyword evidence="2" id="KW-0732">Signal</keyword>